<dbReference type="EMBL" id="JMSZ01000016">
    <property type="protein sequence ID" value="KDE40108.1"/>
    <property type="molecule type" value="Genomic_DNA"/>
</dbReference>
<protein>
    <submittedName>
        <fullName evidence="1">Uncharacterized protein</fullName>
    </submittedName>
</protein>
<proteinExistence type="predicted"/>
<comment type="caution">
    <text evidence="1">The sequence shown here is derived from an EMBL/GenBank/DDBJ whole genome shotgun (WGS) entry which is preliminary data.</text>
</comment>
<keyword evidence="2" id="KW-1185">Reference proteome</keyword>
<name>A0A063Y1B1_9GAMM</name>
<sequence>MALLKDRCALELHIAGSGPDQAVIEALAQQLGVASALHLSGE</sequence>
<dbReference type="AlphaFoldDB" id="A0A063Y1B1"/>
<evidence type="ECO:0000313" key="2">
    <source>
        <dbReference type="Proteomes" id="UP000027318"/>
    </source>
</evidence>
<dbReference type="Proteomes" id="UP000027318">
    <property type="component" value="Unassembled WGS sequence"/>
</dbReference>
<dbReference type="RefSeq" id="WP_161667731.1">
    <property type="nucleotide sequence ID" value="NZ_JMSZ01000016.1"/>
</dbReference>
<gene>
    <name evidence="1" type="ORF">ADINL_0700</name>
</gene>
<evidence type="ECO:0000313" key="1">
    <source>
        <dbReference type="EMBL" id="KDE40108.1"/>
    </source>
</evidence>
<organism evidence="1 2">
    <name type="scientific">Nitrincola lacisaponensis</name>
    <dbReference type="NCBI Taxonomy" id="267850"/>
    <lineage>
        <taxon>Bacteria</taxon>
        <taxon>Pseudomonadati</taxon>
        <taxon>Pseudomonadota</taxon>
        <taxon>Gammaproteobacteria</taxon>
        <taxon>Oceanospirillales</taxon>
        <taxon>Oceanospirillaceae</taxon>
        <taxon>Nitrincola</taxon>
    </lineage>
</organism>
<reference evidence="1 2" key="1">
    <citation type="journal article" date="2005" name="Int. J. Syst. Evol. Microbiol.">
        <title>Nitrincola lacisaponensis gen. nov., sp. nov., a novel alkaliphilic bacterium isolated from an alkaline, saline lake.</title>
        <authorList>
            <person name="Dimitriu P.A."/>
            <person name="Shukla S.K."/>
            <person name="Conradt J."/>
            <person name="Marquez M.C."/>
            <person name="Ventosa A."/>
            <person name="Maglia A."/>
            <person name="Peyton B.M."/>
            <person name="Pinkart H.C."/>
            <person name="Mormile M.R."/>
        </authorList>
    </citation>
    <scope>NUCLEOTIDE SEQUENCE [LARGE SCALE GENOMIC DNA]</scope>
    <source>
        <strain evidence="1 2">4CA</strain>
    </source>
</reference>
<accession>A0A063Y1B1</accession>